<keyword evidence="3" id="KW-1185">Reference proteome</keyword>
<name>A0A8B6C3A4_MYTGA</name>
<feature type="compositionally biased region" description="Polar residues" evidence="1">
    <location>
        <begin position="77"/>
        <end position="87"/>
    </location>
</feature>
<protein>
    <submittedName>
        <fullName evidence="2">Uncharacterized protein</fullName>
    </submittedName>
</protein>
<evidence type="ECO:0000313" key="2">
    <source>
        <dbReference type="EMBL" id="VDH98909.1"/>
    </source>
</evidence>
<feature type="region of interest" description="Disordered" evidence="1">
    <location>
        <begin position="77"/>
        <end position="100"/>
    </location>
</feature>
<evidence type="ECO:0000313" key="3">
    <source>
        <dbReference type="Proteomes" id="UP000596742"/>
    </source>
</evidence>
<dbReference type="Proteomes" id="UP000596742">
    <property type="component" value="Unassembled WGS sequence"/>
</dbReference>
<comment type="caution">
    <text evidence="2">The sequence shown here is derived from an EMBL/GenBank/DDBJ whole genome shotgun (WGS) entry which is preliminary data.</text>
</comment>
<dbReference type="AlphaFoldDB" id="A0A8B6C3A4"/>
<organism evidence="2 3">
    <name type="scientific">Mytilus galloprovincialis</name>
    <name type="common">Mediterranean mussel</name>
    <dbReference type="NCBI Taxonomy" id="29158"/>
    <lineage>
        <taxon>Eukaryota</taxon>
        <taxon>Metazoa</taxon>
        <taxon>Spiralia</taxon>
        <taxon>Lophotrochozoa</taxon>
        <taxon>Mollusca</taxon>
        <taxon>Bivalvia</taxon>
        <taxon>Autobranchia</taxon>
        <taxon>Pteriomorphia</taxon>
        <taxon>Mytilida</taxon>
        <taxon>Mytiloidea</taxon>
        <taxon>Mytilidae</taxon>
        <taxon>Mytilinae</taxon>
        <taxon>Mytilus</taxon>
    </lineage>
</organism>
<proteinExistence type="predicted"/>
<gene>
    <name evidence="2" type="ORF">MGAL_10B018513</name>
</gene>
<reference evidence="2" key="1">
    <citation type="submission" date="2018-11" db="EMBL/GenBank/DDBJ databases">
        <authorList>
            <person name="Alioto T."/>
            <person name="Alioto T."/>
        </authorList>
    </citation>
    <scope>NUCLEOTIDE SEQUENCE</scope>
</reference>
<accession>A0A8B6C3A4</accession>
<sequence length="100" mass="10994">MNILNDHRAVVGNLEKILSLKSLGVTGSDHTKSQSEVRRSANIRLCTYLRHLPQNLVQTADRSASLHKSGRLMANSSHAFVSTSPQTAAKDPRTKLATMR</sequence>
<dbReference type="EMBL" id="UYJE01001065">
    <property type="protein sequence ID" value="VDH98909.1"/>
    <property type="molecule type" value="Genomic_DNA"/>
</dbReference>
<evidence type="ECO:0000256" key="1">
    <source>
        <dbReference type="SAM" id="MobiDB-lite"/>
    </source>
</evidence>